<dbReference type="Gene3D" id="2.40.70.10">
    <property type="entry name" value="Acid Proteases"/>
    <property type="match status" value="1"/>
</dbReference>
<proteinExistence type="predicted"/>
<accession>A0A9P8RRQ1</accession>
<dbReference type="EMBL" id="JAGHQM010000270">
    <property type="protein sequence ID" value="KAH0563001.1"/>
    <property type="molecule type" value="Genomic_DNA"/>
</dbReference>
<keyword evidence="2" id="KW-1185">Reference proteome</keyword>
<dbReference type="CDD" id="cd00303">
    <property type="entry name" value="retropepsin_like"/>
    <property type="match status" value="1"/>
</dbReference>
<evidence type="ECO:0000313" key="2">
    <source>
        <dbReference type="Proteomes" id="UP000750711"/>
    </source>
</evidence>
<evidence type="ECO:0000313" key="1">
    <source>
        <dbReference type="EMBL" id="KAH0563001.1"/>
    </source>
</evidence>
<name>A0A9P8RRQ1_9PEZI</name>
<dbReference type="AlphaFoldDB" id="A0A9P8RRQ1"/>
<organism evidence="1 2">
    <name type="scientific">Trichoglossum hirsutum</name>
    <dbReference type="NCBI Taxonomy" id="265104"/>
    <lineage>
        <taxon>Eukaryota</taxon>
        <taxon>Fungi</taxon>
        <taxon>Dikarya</taxon>
        <taxon>Ascomycota</taxon>
        <taxon>Pezizomycotina</taxon>
        <taxon>Geoglossomycetes</taxon>
        <taxon>Geoglossales</taxon>
        <taxon>Geoglossaceae</taxon>
        <taxon>Trichoglossum</taxon>
    </lineage>
</organism>
<gene>
    <name evidence="1" type="ORF">GP486_002434</name>
</gene>
<comment type="caution">
    <text evidence="1">The sequence shown here is derived from an EMBL/GenBank/DDBJ whole genome shotgun (WGS) entry which is preliminary data.</text>
</comment>
<protein>
    <submittedName>
        <fullName evidence="1">Uncharacterized protein</fullName>
    </submittedName>
</protein>
<sequence length="190" mass="21298">MFSRSRSMVSRVRRKCGLAIARLKTILRIPQVPTNLNNVVTWKAELTMASSNCRKSEPASTRAPDDAPLESELENNHFTLDVEIHRAGGHGDKISYRAQLDTGADANVMASNVRRALGYTLEPYDRSLDLITSASVRPLGVVRGVAFNFVNSAKTYDDEEFLVLDTERVDVLISRPFIARHRILRISLEE</sequence>
<reference evidence="1" key="1">
    <citation type="submission" date="2021-03" db="EMBL/GenBank/DDBJ databases">
        <title>Comparative genomics and phylogenomic investigation of the class Geoglossomycetes provide insights into ecological specialization and systematics.</title>
        <authorList>
            <person name="Melie T."/>
            <person name="Pirro S."/>
            <person name="Miller A.N."/>
            <person name="Quandt A."/>
        </authorList>
    </citation>
    <scope>NUCLEOTIDE SEQUENCE</scope>
    <source>
        <strain evidence="1">CAQ_001_2017</strain>
    </source>
</reference>
<dbReference type="Proteomes" id="UP000750711">
    <property type="component" value="Unassembled WGS sequence"/>
</dbReference>
<dbReference type="InterPro" id="IPR021109">
    <property type="entry name" value="Peptidase_aspartic_dom_sf"/>
</dbReference>